<evidence type="ECO:0000313" key="1">
    <source>
        <dbReference type="EMBL" id="OIR10960.1"/>
    </source>
</evidence>
<dbReference type="EMBL" id="MLJW01000021">
    <property type="protein sequence ID" value="OIR10960.1"/>
    <property type="molecule type" value="Genomic_DNA"/>
</dbReference>
<sequence>MHYRNGREAKNGDKIVFLGFAGGVITAFGTLRDAVAGNDYCNGHIQIGAEPSAGDPIACMCDCLHVEDVGAILTEKGLDKCPAGM</sequence>
<protein>
    <submittedName>
        <fullName evidence="1">Uncharacterized protein</fullName>
    </submittedName>
</protein>
<reference evidence="1" key="1">
    <citation type="submission" date="2016-10" db="EMBL/GenBank/DDBJ databases">
        <title>Sequence of Gallionella enrichment culture.</title>
        <authorList>
            <person name="Poehlein A."/>
            <person name="Muehling M."/>
            <person name="Daniel R."/>
        </authorList>
    </citation>
    <scope>NUCLEOTIDE SEQUENCE</scope>
</reference>
<comment type="caution">
    <text evidence="1">The sequence shown here is derived from an EMBL/GenBank/DDBJ whole genome shotgun (WGS) entry which is preliminary data.</text>
</comment>
<organism evidence="1">
    <name type="scientific">mine drainage metagenome</name>
    <dbReference type="NCBI Taxonomy" id="410659"/>
    <lineage>
        <taxon>unclassified sequences</taxon>
        <taxon>metagenomes</taxon>
        <taxon>ecological metagenomes</taxon>
    </lineage>
</organism>
<dbReference type="AlphaFoldDB" id="A0A1J5T3Y5"/>
<proteinExistence type="predicted"/>
<accession>A0A1J5T3Y5</accession>
<gene>
    <name evidence="1" type="ORF">GALL_71310</name>
</gene>
<name>A0A1J5T3Y5_9ZZZZ</name>